<keyword evidence="2" id="KW-1185">Reference proteome</keyword>
<dbReference type="InterPro" id="IPR011467">
    <property type="entry name" value="DUF1573"/>
</dbReference>
<dbReference type="InterPro" id="IPR011050">
    <property type="entry name" value="Pectin_lyase_fold/virulence"/>
</dbReference>
<feature type="non-terminal residue" evidence="1">
    <location>
        <position position="621"/>
    </location>
</feature>
<evidence type="ECO:0000313" key="2">
    <source>
        <dbReference type="Proteomes" id="UP000017127"/>
    </source>
</evidence>
<dbReference type="Pfam" id="PF07610">
    <property type="entry name" value="DUF1573"/>
    <property type="match status" value="1"/>
</dbReference>
<dbReference type="OrthoDB" id="463714at2"/>
<evidence type="ECO:0000313" key="1">
    <source>
        <dbReference type="EMBL" id="ERT03923.1"/>
    </source>
</evidence>
<dbReference type="EMBL" id="AUZM01000155">
    <property type="protein sequence ID" value="ERT03923.1"/>
    <property type="molecule type" value="Genomic_DNA"/>
</dbReference>
<comment type="caution">
    <text evidence="1">The sequence shown here is derived from an EMBL/GenBank/DDBJ whole genome shotgun (WGS) entry which is preliminary data.</text>
</comment>
<accession>U7Q807</accession>
<organism evidence="1 2">
    <name type="scientific">Lyngbya aestuarii BL J</name>
    <dbReference type="NCBI Taxonomy" id="1348334"/>
    <lineage>
        <taxon>Bacteria</taxon>
        <taxon>Bacillati</taxon>
        <taxon>Cyanobacteriota</taxon>
        <taxon>Cyanophyceae</taxon>
        <taxon>Oscillatoriophycideae</taxon>
        <taxon>Oscillatoriales</taxon>
        <taxon>Microcoleaceae</taxon>
        <taxon>Lyngbya</taxon>
    </lineage>
</organism>
<dbReference type="AlphaFoldDB" id="U7Q807"/>
<protein>
    <submittedName>
        <fullName evidence="1">Putative hemolysin-type calcium-binding region</fullName>
    </submittedName>
</protein>
<dbReference type="InterPro" id="IPR006626">
    <property type="entry name" value="PbH1"/>
</dbReference>
<dbReference type="InterPro" id="IPR013783">
    <property type="entry name" value="Ig-like_fold"/>
</dbReference>
<dbReference type="Gene3D" id="2.60.40.10">
    <property type="entry name" value="Immunoglobulins"/>
    <property type="match status" value="1"/>
</dbReference>
<dbReference type="RefSeq" id="WP_023069780.1">
    <property type="nucleotide sequence ID" value="NZ_AUZM01000155.1"/>
</dbReference>
<dbReference type="Proteomes" id="UP000017127">
    <property type="component" value="Unassembled WGS sequence"/>
</dbReference>
<dbReference type="InterPro" id="IPR012334">
    <property type="entry name" value="Pectin_lyas_fold"/>
</dbReference>
<dbReference type="PANTHER" id="PTHR11319:SF35">
    <property type="entry name" value="OUTER MEMBRANE PROTEIN PMPC-RELATED"/>
    <property type="match status" value="1"/>
</dbReference>
<dbReference type="Gene3D" id="2.160.20.10">
    <property type="entry name" value="Single-stranded right-handed beta-helix, Pectin lyase-like"/>
    <property type="match status" value="1"/>
</dbReference>
<dbReference type="SUPFAM" id="SSF51126">
    <property type="entry name" value="Pectin lyase-like"/>
    <property type="match status" value="2"/>
</dbReference>
<name>U7Q807_9CYAN</name>
<dbReference type="NCBIfam" id="NF012200">
    <property type="entry name" value="choice_anch_D"/>
    <property type="match status" value="1"/>
</dbReference>
<gene>
    <name evidence="1" type="ORF">M595_6136</name>
</gene>
<proteinExistence type="predicted"/>
<dbReference type="NCBIfam" id="NF041518">
    <property type="entry name" value="choice_anch_Q"/>
    <property type="match status" value="1"/>
</dbReference>
<reference evidence="1 2" key="1">
    <citation type="journal article" date="2013" name="Front. Microbiol.">
        <title>Comparative genomic analyses of the cyanobacterium, Lyngbya aestuarii BL J, a powerful hydrogen producer.</title>
        <authorList>
            <person name="Kothari A."/>
            <person name="Vaughn M."/>
            <person name="Garcia-Pichel F."/>
        </authorList>
    </citation>
    <scope>NUCLEOTIDE SEQUENCE [LARGE SCALE GENOMIC DNA]</scope>
    <source>
        <strain evidence="1 2">BL J</strain>
    </source>
</reference>
<dbReference type="PANTHER" id="PTHR11319">
    <property type="entry name" value="G PROTEIN-COUPLED RECEPTOR-RELATED"/>
    <property type="match status" value="1"/>
</dbReference>
<sequence>MITVTNTNDNGLGSLRNAIKTAQPGDIIQFDASLVGQTITLTSGQLEIDKNLTIDGQNAPDLIISGNQTNRVFDIKIDANFQSPAVSLKNLIIAEGKAQGTGQDGAGGGIRMASETTLTLENSELRNNVAQFAGGILTGFKSNTTIINSKFDNNDGTLGKSERGGGAIATQSAGSLTVLDSEFTNNKGINGGAINHLLGNLTVENSRFINNSSIPGGTVSDGLGGYYGAGGAIYTDGANASGPNFSPGSQGGIIQINNSLFDGNQGAGQGGGLFLFVYPPDKVIVENSTIQNNTILENLKGEGLGGGLRHGNGELTLSNTTFTGNRALSQGGGLWIGEQSPTTITNSTFSGNRAESEDGNSGLGGAIALSNGTNQTNIINTTIANNYAGFQGGGFWGGGSQTRLKNTIVAYNVANNGGNNWNINHHTGFQFSDDGGNFQSNELNPNDIKITQNVTLTDPLLGSLQNINGVLVHPLQVGSPVIDAGVSVNLTTDQRGQTRPIDGDENGVAKVDSGSYEYQVAAVTLPEISVIQNTTNIADNTGTFDFGTSTVGSVVSKTFTIENNGTADLTLSELTLPTGLTLAGTFPTVIAAGSQGTFDVQLDTNTANTFNGELSFTTNDT</sequence>
<dbReference type="SMART" id="SM00710">
    <property type="entry name" value="PbH1"/>
    <property type="match status" value="6"/>
</dbReference>
<dbReference type="InterPro" id="IPR059226">
    <property type="entry name" value="Choice_anch_Q_dom"/>
</dbReference>